<dbReference type="RefSeq" id="WP_281999756.1">
    <property type="nucleotide sequence ID" value="NZ_AP027151.1"/>
</dbReference>
<evidence type="ECO:0000313" key="5">
    <source>
        <dbReference type="Proteomes" id="UP001317705"/>
    </source>
</evidence>
<name>A0ABM8EMG7_9BACT</name>
<dbReference type="PROSITE" id="PS50110">
    <property type="entry name" value="RESPONSE_REGULATORY"/>
    <property type="match status" value="1"/>
</dbReference>
<dbReference type="CDD" id="cd00156">
    <property type="entry name" value="REC"/>
    <property type="match status" value="1"/>
</dbReference>
<dbReference type="SMART" id="SM00448">
    <property type="entry name" value="REC"/>
    <property type="match status" value="1"/>
</dbReference>
<evidence type="ECO:0000256" key="1">
    <source>
        <dbReference type="ARBA" id="ARBA00022553"/>
    </source>
</evidence>
<evidence type="ECO:0000313" key="4">
    <source>
        <dbReference type="EMBL" id="BDV43630.1"/>
    </source>
</evidence>
<evidence type="ECO:0000259" key="3">
    <source>
        <dbReference type="PROSITE" id="PS50110"/>
    </source>
</evidence>
<dbReference type="PANTHER" id="PTHR44591:SF3">
    <property type="entry name" value="RESPONSE REGULATORY DOMAIN-CONTAINING PROTEIN"/>
    <property type="match status" value="1"/>
</dbReference>
<dbReference type="Gene3D" id="3.40.50.2300">
    <property type="match status" value="1"/>
</dbReference>
<dbReference type="EMBL" id="AP027151">
    <property type="protein sequence ID" value="BDV43630.1"/>
    <property type="molecule type" value="Genomic_DNA"/>
</dbReference>
<organism evidence="4 5">
    <name type="scientific">Geotalea uraniireducens</name>
    <dbReference type="NCBI Taxonomy" id="351604"/>
    <lineage>
        <taxon>Bacteria</taxon>
        <taxon>Pseudomonadati</taxon>
        <taxon>Thermodesulfobacteriota</taxon>
        <taxon>Desulfuromonadia</taxon>
        <taxon>Geobacterales</taxon>
        <taxon>Geobacteraceae</taxon>
        <taxon>Geotalea</taxon>
    </lineage>
</organism>
<evidence type="ECO:0000256" key="2">
    <source>
        <dbReference type="PROSITE-ProRule" id="PRU00169"/>
    </source>
</evidence>
<proteinExistence type="predicted"/>
<feature type="modified residue" description="4-aspartylphosphate" evidence="2">
    <location>
        <position position="63"/>
    </location>
</feature>
<dbReference type="InterPro" id="IPR011006">
    <property type="entry name" value="CheY-like_superfamily"/>
</dbReference>
<sequence length="137" mass="14673">MCVEREQGEEGVCRVLVVDDDNVQLELVGYLLKRQGIVARCCPSGDAALQLVECEKYAAVLTDYQMPAMNGIEFIRALRLRCPALPVALVSAQLTDDVQREALAAGAVGAYRKPTTLAELLTLIGGMVGDGSPVTVH</sequence>
<protein>
    <recommendedName>
        <fullName evidence="3">Response regulatory domain-containing protein</fullName>
    </recommendedName>
</protein>
<dbReference type="InterPro" id="IPR001789">
    <property type="entry name" value="Sig_transdc_resp-reg_receiver"/>
</dbReference>
<feature type="domain" description="Response regulatory" evidence="3">
    <location>
        <begin position="14"/>
        <end position="128"/>
    </location>
</feature>
<dbReference type="Pfam" id="PF00072">
    <property type="entry name" value="Response_reg"/>
    <property type="match status" value="1"/>
</dbReference>
<dbReference type="Proteomes" id="UP001317705">
    <property type="component" value="Chromosome"/>
</dbReference>
<dbReference type="PANTHER" id="PTHR44591">
    <property type="entry name" value="STRESS RESPONSE REGULATOR PROTEIN 1"/>
    <property type="match status" value="1"/>
</dbReference>
<dbReference type="SUPFAM" id="SSF52172">
    <property type="entry name" value="CheY-like"/>
    <property type="match status" value="1"/>
</dbReference>
<reference evidence="4 5" key="1">
    <citation type="submission" date="2022-12" db="EMBL/GenBank/DDBJ databases">
        <title>Polyphasic characterization of Geotalea uranireducens NIT-SL11 newly isolated from a complex of sewage sludge and microbially reduced graphene oxide.</title>
        <authorList>
            <person name="Xie L."/>
            <person name="Yoshida N."/>
            <person name="Meng L."/>
        </authorList>
    </citation>
    <scope>NUCLEOTIDE SEQUENCE [LARGE SCALE GENOMIC DNA]</scope>
    <source>
        <strain evidence="4 5">NIT-SL11</strain>
    </source>
</reference>
<dbReference type="InterPro" id="IPR050595">
    <property type="entry name" value="Bact_response_regulator"/>
</dbReference>
<gene>
    <name evidence="4" type="ORF">GURASL_25530</name>
</gene>
<keyword evidence="5" id="KW-1185">Reference proteome</keyword>
<keyword evidence="1 2" id="KW-0597">Phosphoprotein</keyword>
<accession>A0ABM8EMG7</accession>